<sequence length="680" mass="72506">MRRKPRSIRSKIILALLVPVLALITLWTLDVQTSFADAAALRDGYNTRDNVALPADLMVAALQVERSGSVQMLAAGDREAAALSAQRKATDAAVASFRDLSRKYRGSGISADITRARIAEMNTTFDSLDLIRAQIDARSVTGDQVVTGFTGIINVAFSVTTSTASAGDPLVERVLRTAVALRRAGELLHQEDALLTGATTAGRFTPGEYKLLTEVVGALRFQLPTASSTLPAPDQAAFRSMLGSPTFTALRAAEDQVIAAGGAAETVPITQDVWKAMFNPAVRQFYGFLANGYDKALEFSRAERDRIVIRFGITGVLGLIAILTSLFLSIRIGGSVVRRLSVLQTAATDLAHRRLPETVQRLRAGERIDVAAHTLRLSLGNDEIARVGAALGEVQRSAIESAAGEAAMRYDMNKVLVNIARRNQSLIDRQLEALARTPGADAAGERPAARAEQLAVQMRRHAEHLVILAGSARSRRGLGPEPLARIIARTANEVEHAERIEFGPLAEVEVPEPAVTDIGHLLAELLENGTTFSPPDTPVRISAHQVAEGVVVEIEDHGIGMSASALEETNRRLTQPQEFDPATSARLGLFVVAILAAQRGIRVVLRPSDGQGITATVTIPAELAVPLTTPVAPVTGASLRPVPVTRRSDAARLVGMAGRAGRGSADRTAAPRHAAEDRNV</sequence>
<evidence type="ECO:0000256" key="6">
    <source>
        <dbReference type="SAM" id="MobiDB-lite"/>
    </source>
</evidence>
<name>A0A2T0REY7_9ACTN</name>
<evidence type="ECO:0000259" key="8">
    <source>
        <dbReference type="PROSITE" id="PS50906"/>
    </source>
</evidence>
<dbReference type="Proteomes" id="UP000239209">
    <property type="component" value="Unassembled WGS sequence"/>
</dbReference>
<evidence type="ECO:0000256" key="2">
    <source>
        <dbReference type="ARBA" id="ARBA00012438"/>
    </source>
</evidence>
<dbReference type="GO" id="GO:0005886">
    <property type="term" value="C:plasma membrane"/>
    <property type="evidence" value="ECO:0007669"/>
    <property type="project" value="TreeGrafter"/>
</dbReference>
<dbReference type="Gene3D" id="3.30.565.10">
    <property type="entry name" value="Histidine kinase-like ATPase, C-terminal domain"/>
    <property type="match status" value="1"/>
</dbReference>
<dbReference type="SMART" id="SM00387">
    <property type="entry name" value="HATPase_c"/>
    <property type="match status" value="1"/>
</dbReference>
<feature type="domain" description="NIT" evidence="8">
    <location>
        <begin position="53"/>
        <end position="303"/>
    </location>
</feature>
<evidence type="ECO:0000313" key="9">
    <source>
        <dbReference type="EMBL" id="PRY19733.1"/>
    </source>
</evidence>
<reference evidence="9 10" key="1">
    <citation type="submission" date="2018-03" db="EMBL/GenBank/DDBJ databases">
        <title>Genomic Encyclopedia of Archaeal and Bacterial Type Strains, Phase II (KMG-II): from individual species to whole genera.</title>
        <authorList>
            <person name="Goeker M."/>
        </authorList>
    </citation>
    <scope>NUCLEOTIDE SEQUENCE [LARGE SCALE GENOMIC DNA]</scope>
    <source>
        <strain evidence="9 10">DSM 45348</strain>
    </source>
</reference>
<dbReference type="InterPro" id="IPR003594">
    <property type="entry name" value="HATPase_dom"/>
</dbReference>
<keyword evidence="10" id="KW-1185">Reference proteome</keyword>
<dbReference type="SUPFAM" id="SSF55874">
    <property type="entry name" value="ATPase domain of HSP90 chaperone/DNA topoisomerase II/histidine kinase"/>
    <property type="match status" value="1"/>
</dbReference>
<feature type="transmembrane region" description="Helical" evidence="7">
    <location>
        <begin position="307"/>
        <end position="330"/>
    </location>
</feature>
<dbReference type="GO" id="GO:0004673">
    <property type="term" value="F:protein histidine kinase activity"/>
    <property type="evidence" value="ECO:0007669"/>
    <property type="project" value="UniProtKB-EC"/>
</dbReference>
<dbReference type="RefSeq" id="WP_106130934.1">
    <property type="nucleotide sequence ID" value="NZ_PVZG01000029.1"/>
</dbReference>
<organism evidence="9 10">
    <name type="scientific">Pseudosporangium ferrugineum</name>
    <dbReference type="NCBI Taxonomy" id="439699"/>
    <lineage>
        <taxon>Bacteria</taxon>
        <taxon>Bacillati</taxon>
        <taxon>Actinomycetota</taxon>
        <taxon>Actinomycetes</taxon>
        <taxon>Micromonosporales</taxon>
        <taxon>Micromonosporaceae</taxon>
        <taxon>Pseudosporangium</taxon>
    </lineage>
</organism>
<dbReference type="OrthoDB" id="4652229at2"/>
<evidence type="ECO:0000256" key="3">
    <source>
        <dbReference type="ARBA" id="ARBA00022553"/>
    </source>
</evidence>
<keyword evidence="7" id="KW-1133">Transmembrane helix</keyword>
<dbReference type="InterPro" id="IPR013587">
    <property type="entry name" value="Nitrate/nitrite_sensing"/>
</dbReference>
<dbReference type="PANTHER" id="PTHR45436">
    <property type="entry name" value="SENSOR HISTIDINE KINASE YKOH"/>
    <property type="match status" value="1"/>
</dbReference>
<evidence type="ECO:0000256" key="7">
    <source>
        <dbReference type="SAM" id="Phobius"/>
    </source>
</evidence>
<dbReference type="GO" id="GO:0000160">
    <property type="term" value="P:phosphorelay signal transduction system"/>
    <property type="evidence" value="ECO:0007669"/>
    <property type="project" value="TreeGrafter"/>
</dbReference>
<dbReference type="InterPro" id="IPR050428">
    <property type="entry name" value="TCS_sensor_his_kinase"/>
</dbReference>
<dbReference type="Pfam" id="PF08376">
    <property type="entry name" value="NIT"/>
    <property type="match status" value="1"/>
</dbReference>
<dbReference type="Pfam" id="PF02518">
    <property type="entry name" value="HATPase_c"/>
    <property type="match status" value="1"/>
</dbReference>
<dbReference type="InterPro" id="IPR036890">
    <property type="entry name" value="HATPase_C_sf"/>
</dbReference>
<gene>
    <name evidence="9" type="ORF">CLV70_12929</name>
</gene>
<keyword evidence="5 9" id="KW-0418">Kinase</keyword>
<dbReference type="EC" id="2.7.13.3" evidence="2"/>
<evidence type="ECO:0000256" key="4">
    <source>
        <dbReference type="ARBA" id="ARBA00022679"/>
    </source>
</evidence>
<dbReference type="AlphaFoldDB" id="A0A2T0REY7"/>
<dbReference type="EMBL" id="PVZG01000029">
    <property type="protein sequence ID" value="PRY19733.1"/>
    <property type="molecule type" value="Genomic_DNA"/>
</dbReference>
<evidence type="ECO:0000256" key="5">
    <source>
        <dbReference type="ARBA" id="ARBA00022777"/>
    </source>
</evidence>
<accession>A0A2T0REY7</accession>
<evidence type="ECO:0000313" key="10">
    <source>
        <dbReference type="Proteomes" id="UP000239209"/>
    </source>
</evidence>
<keyword evidence="4" id="KW-0808">Transferase</keyword>
<feature type="region of interest" description="Disordered" evidence="6">
    <location>
        <begin position="656"/>
        <end position="680"/>
    </location>
</feature>
<comment type="catalytic activity">
    <reaction evidence="1">
        <text>ATP + protein L-histidine = ADP + protein N-phospho-L-histidine.</text>
        <dbReference type="EC" id="2.7.13.3"/>
    </reaction>
</comment>
<dbReference type="PROSITE" id="PS50906">
    <property type="entry name" value="NIT"/>
    <property type="match status" value="1"/>
</dbReference>
<proteinExistence type="predicted"/>
<keyword evidence="7" id="KW-0812">Transmembrane</keyword>
<dbReference type="PANTHER" id="PTHR45436:SF5">
    <property type="entry name" value="SENSOR HISTIDINE KINASE TRCS"/>
    <property type="match status" value="1"/>
</dbReference>
<keyword evidence="3" id="KW-0597">Phosphoprotein</keyword>
<evidence type="ECO:0000256" key="1">
    <source>
        <dbReference type="ARBA" id="ARBA00000085"/>
    </source>
</evidence>
<keyword evidence="7" id="KW-0472">Membrane</keyword>
<protein>
    <recommendedName>
        <fullName evidence="2">histidine kinase</fullName>
        <ecNumber evidence="2">2.7.13.3</ecNumber>
    </recommendedName>
</protein>
<dbReference type="InterPro" id="IPR010910">
    <property type="entry name" value="Nitrate/nitrite_sensing_bac"/>
</dbReference>
<comment type="caution">
    <text evidence="9">The sequence shown here is derived from an EMBL/GenBank/DDBJ whole genome shotgun (WGS) entry which is preliminary data.</text>
</comment>